<evidence type="ECO:0000256" key="1">
    <source>
        <dbReference type="ARBA" id="ARBA00022801"/>
    </source>
</evidence>
<protein>
    <recommendedName>
        <fullName evidence="2">Alpha/beta hydrolase fold-3 domain-containing protein</fullName>
    </recommendedName>
</protein>
<comment type="caution">
    <text evidence="3">The sequence shown here is derived from an EMBL/GenBank/DDBJ whole genome shotgun (WGS) entry which is preliminary data.</text>
</comment>
<dbReference type="AlphaFoldDB" id="A0A8H5C0L0"/>
<dbReference type="Gene3D" id="3.40.50.1820">
    <property type="entry name" value="alpha/beta hydrolase"/>
    <property type="match status" value="1"/>
</dbReference>
<dbReference type="PANTHER" id="PTHR48081:SF3">
    <property type="entry name" value="ALPHA_BETA HYDROLASE FOLD-3 DOMAIN-CONTAINING PROTEIN"/>
    <property type="match status" value="1"/>
</dbReference>
<dbReference type="GO" id="GO:0016787">
    <property type="term" value="F:hydrolase activity"/>
    <property type="evidence" value="ECO:0007669"/>
    <property type="project" value="UniProtKB-KW"/>
</dbReference>
<keyword evidence="1" id="KW-0378">Hydrolase</keyword>
<keyword evidence="4" id="KW-1185">Reference proteome</keyword>
<name>A0A8H5C0L0_9AGAR</name>
<organism evidence="3 4">
    <name type="scientific">Tetrapyrgos nigripes</name>
    <dbReference type="NCBI Taxonomy" id="182062"/>
    <lineage>
        <taxon>Eukaryota</taxon>
        <taxon>Fungi</taxon>
        <taxon>Dikarya</taxon>
        <taxon>Basidiomycota</taxon>
        <taxon>Agaricomycotina</taxon>
        <taxon>Agaricomycetes</taxon>
        <taxon>Agaricomycetidae</taxon>
        <taxon>Agaricales</taxon>
        <taxon>Marasmiineae</taxon>
        <taxon>Marasmiaceae</taxon>
        <taxon>Tetrapyrgos</taxon>
    </lineage>
</organism>
<evidence type="ECO:0000259" key="2">
    <source>
        <dbReference type="Pfam" id="PF07859"/>
    </source>
</evidence>
<proteinExistence type="predicted"/>
<accession>A0A8H5C0L0</accession>
<sequence length="445" mass="49177">MQTDPSNAKQPITLVYKSITQADGLTNLPFKLDVYLPCGPLPLEELQQPATNNTSPSNGSSAVVYFHGGGLTVGNRKSWFPAWLQKRVNAAGHFFISADYRLIPLGLSTAHEVLEDIKDVFSFICSSEFEEALAKGLSSSDDGTTTPKSQLRIDPNRIAVAGTSSGGTCAYLAAKHVEPKPRVLLSLYAAGGDFFTSHWLSPKATVFFRGREMLDPSAYSTWVYPLSTEERSTIVSDSPNTYFPLDHPTTPGWPSNPRSKLAQLYLQLGNYLDYYTGQHEPSLSAALRGALHSAQAQAQSGSQSEIDANAKEFVDLIPERHRHLFPQLLVDSFWPPTFFYHGASDSAVPVQETRNMYDLVRKAKAAAASTHRRQAGADASAIGSLGSGPYNELDRQLDSETEAEVHLIIREGEEHSFDYAPDAEVKFKEDFDRMARFLYRYLRRG</sequence>
<feature type="domain" description="Alpha/beta hydrolase fold-3" evidence="2">
    <location>
        <begin position="63"/>
        <end position="192"/>
    </location>
</feature>
<dbReference type="EMBL" id="JAACJM010000293">
    <property type="protein sequence ID" value="KAF5333002.1"/>
    <property type="molecule type" value="Genomic_DNA"/>
</dbReference>
<evidence type="ECO:0000313" key="4">
    <source>
        <dbReference type="Proteomes" id="UP000559256"/>
    </source>
</evidence>
<dbReference type="Pfam" id="PF07859">
    <property type="entry name" value="Abhydrolase_3"/>
    <property type="match status" value="1"/>
</dbReference>
<reference evidence="3 4" key="1">
    <citation type="journal article" date="2020" name="ISME J.">
        <title>Uncovering the hidden diversity of litter-decomposition mechanisms in mushroom-forming fungi.</title>
        <authorList>
            <person name="Floudas D."/>
            <person name="Bentzer J."/>
            <person name="Ahren D."/>
            <person name="Johansson T."/>
            <person name="Persson P."/>
            <person name="Tunlid A."/>
        </authorList>
    </citation>
    <scope>NUCLEOTIDE SEQUENCE [LARGE SCALE GENOMIC DNA]</scope>
    <source>
        <strain evidence="3 4">CBS 291.85</strain>
    </source>
</reference>
<evidence type="ECO:0000313" key="3">
    <source>
        <dbReference type="EMBL" id="KAF5333002.1"/>
    </source>
</evidence>
<dbReference type="PANTHER" id="PTHR48081">
    <property type="entry name" value="AB HYDROLASE SUPERFAMILY PROTEIN C4A8.06C"/>
    <property type="match status" value="1"/>
</dbReference>
<dbReference type="InterPro" id="IPR050300">
    <property type="entry name" value="GDXG_lipolytic_enzyme"/>
</dbReference>
<dbReference type="Proteomes" id="UP000559256">
    <property type="component" value="Unassembled WGS sequence"/>
</dbReference>
<dbReference type="InterPro" id="IPR029058">
    <property type="entry name" value="AB_hydrolase_fold"/>
</dbReference>
<dbReference type="InterPro" id="IPR013094">
    <property type="entry name" value="AB_hydrolase_3"/>
</dbReference>
<dbReference type="OrthoDB" id="19653at2759"/>
<dbReference type="SUPFAM" id="SSF53474">
    <property type="entry name" value="alpha/beta-Hydrolases"/>
    <property type="match status" value="1"/>
</dbReference>
<gene>
    <name evidence="3" type="ORF">D9758_015190</name>
</gene>